<keyword evidence="2" id="KW-1185">Reference proteome</keyword>
<dbReference type="Proteomes" id="UP000224829">
    <property type="component" value="Segment"/>
</dbReference>
<accession>A0A1Y0SUT9</accession>
<name>A0A1Y0SUT9_9CAUD</name>
<reference evidence="1 2" key="1">
    <citation type="submission" date="2017-05" db="EMBL/GenBank/DDBJ databases">
        <authorList>
            <person name="Song R."/>
            <person name="Chenine A.L."/>
            <person name="Ruprecht R.M."/>
        </authorList>
    </citation>
    <scope>NUCLEOTIDE SEQUENCE [LARGE SCALE GENOMIC DNA]</scope>
</reference>
<dbReference type="EMBL" id="MF063068">
    <property type="protein sequence ID" value="ARV77272.1"/>
    <property type="molecule type" value="Genomic_DNA"/>
</dbReference>
<proteinExistence type="predicted"/>
<sequence>MSVIKTAFAKVKPFAKGAGIVLGGTVVVAGGWLAIQALKGTGAESAAAAVGDAVADAATAVADTAATAVAAAFRG</sequence>
<protein>
    <submittedName>
        <fullName evidence="1">Uncharacterized protein</fullName>
    </submittedName>
</protein>
<evidence type="ECO:0000313" key="2">
    <source>
        <dbReference type="Proteomes" id="UP000224829"/>
    </source>
</evidence>
<organism evidence="1 2">
    <name type="scientific">Pseudomonas phage Noxifer</name>
    <dbReference type="NCBI Taxonomy" id="2006684"/>
    <lineage>
        <taxon>Viruses</taxon>
        <taxon>Duplodnaviria</taxon>
        <taxon>Heunggongvirae</taxon>
        <taxon>Uroviricota</taxon>
        <taxon>Caudoviricetes</taxon>
        <taxon>Chimalliviridae</taxon>
        <taxon>Noxifervirus</taxon>
        <taxon>Noxifervirus noxifer</taxon>
    </lineage>
</organism>
<gene>
    <name evidence="1" type="ORF">NOXIFER_103</name>
</gene>
<evidence type="ECO:0000313" key="1">
    <source>
        <dbReference type="EMBL" id="ARV77272.1"/>
    </source>
</evidence>